<dbReference type="EMBL" id="BKCJ010009426">
    <property type="protein sequence ID" value="GEU86910.1"/>
    <property type="molecule type" value="Genomic_DNA"/>
</dbReference>
<reference evidence="2" key="1">
    <citation type="journal article" date="2019" name="Sci. Rep.">
        <title>Draft genome of Tanacetum cinerariifolium, the natural source of mosquito coil.</title>
        <authorList>
            <person name="Yamashiro T."/>
            <person name="Shiraishi A."/>
            <person name="Satake H."/>
            <person name="Nakayama K."/>
        </authorList>
    </citation>
    <scope>NUCLEOTIDE SEQUENCE</scope>
</reference>
<gene>
    <name evidence="2" type="ORF">Tci_058888</name>
</gene>
<name>A0A6L2NLI1_TANCI</name>
<organism evidence="2">
    <name type="scientific">Tanacetum cinerariifolium</name>
    <name type="common">Dalmatian daisy</name>
    <name type="synonym">Chrysanthemum cinerariifolium</name>
    <dbReference type="NCBI Taxonomy" id="118510"/>
    <lineage>
        <taxon>Eukaryota</taxon>
        <taxon>Viridiplantae</taxon>
        <taxon>Streptophyta</taxon>
        <taxon>Embryophyta</taxon>
        <taxon>Tracheophyta</taxon>
        <taxon>Spermatophyta</taxon>
        <taxon>Magnoliopsida</taxon>
        <taxon>eudicotyledons</taxon>
        <taxon>Gunneridae</taxon>
        <taxon>Pentapetalae</taxon>
        <taxon>asterids</taxon>
        <taxon>campanulids</taxon>
        <taxon>Asterales</taxon>
        <taxon>Asteraceae</taxon>
        <taxon>Asteroideae</taxon>
        <taxon>Anthemideae</taxon>
        <taxon>Anthemidinae</taxon>
        <taxon>Tanacetum</taxon>
    </lineage>
</organism>
<comment type="caution">
    <text evidence="2">The sequence shown here is derived from an EMBL/GenBank/DDBJ whole genome shotgun (WGS) entry which is preliminary data.</text>
</comment>
<feature type="region of interest" description="Disordered" evidence="1">
    <location>
        <begin position="200"/>
        <end position="225"/>
    </location>
</feature>
<evidence type="ECO:0000313" key="2">
    <source>
        <dbReference type="EMBL" id="GEU86910.1"/>
    </source>
</evidence>
<sequence>MPLRYPHVVSRAYGSLGSSHFEKVAETHAEYGESVGKLVQDSELSQVNKDQALRIKELEGKLAKKDSALIYVERISAERDQEKEKLVTQLSRTKMEKFDCIHKLLPTMVERLFQSQTYKQSLSEPLNLAIQARWGKCLTEERYEEDLIELMSRMENFDACVDKKMYVEYDNLFEKRYLYVKKISYGFCHAVSDLLKLYPDSSPPGQDPPSKPSCKVPSTFALNKP</sequence>
<evidence type="ECO:0000256" key="1">
    <source>
        <dbReference type="SAM" id="MobiDB-lite"/>
    </source>
</evidence>
<protein>
    <submittedName>
        <fullName evidence="2">Uncharacterized protein</fullName>
    </submittedName>
</protein>
<proteinExistence type="predicted"/>
<accession>A0A6L2NLI1</accession>
<feature type="compositionally biased region" description="Pro residues" evidence="1">
    <location>
        <begin position="201"/>
        <end position="211"/>
    </location>
</feature>
<dbReference type="AlphaFoldDB" id="A0A6L2NLI1"/>